<dbReference type="Proteomes" id="UP000007394">
    <property type="component" value="Chromosome"/>
</dbReference>
<evidence type="ECO:0000313" key="1">
    <source>
        <dbReference type="EMBL" id="AFH48402.1"/>
    </source>
</evidence>
<dbReference type="STRING" id="945713.IALB_0690"/>
<evidence type="ECO:0000313" key="2">
    <source>
        <dbReference type="Proteomes" id="UP000007394"/>
    </source>
</evidence>
<dbReference type="KEGG" id="ial:IALB_0690"/>
<reference evidence="1 2" key="1">
    <citation type="journal article" date="2012" name="Front. Microbiol.">
        <title>Complete genome of Ignavibacterium album, a metabolically versatile, flagellated, facultative anaerobe from the phylum Chlorobi.</title>
        <authorList>
            <person name="Liu Z."/>
            <person name="Frigaard N.-U."/>
            <person name="Vogl K."/>
            <person name="Iino T."/>
            <person name="Ohkuma M."/>
            <person name="Overmann J."/>
            <person name="Bryant D.A."/>
        </authorList>
    </citation>
    <scope>NUCLEOTIDE SEQUENCE [LARGE SCALE GENOMIC DNA]</scope>
    <source>
        <strain evidence="2">DSM 19864 / JCM 16511 / NBRC 101810 / Mat9-16</strain>
    </source>
</reference>
<dbReference type="EMBL" id="CP003418">
    <property type="protein sequence ID" value="AFH48402.1"/>
    <property type="molecule type" value="Genomic_DNA"/>
</dbReference>
<sequence>MITFNTHYFLSTVTFPLKHYRIPYSAIKLPNGNIASLGFGLTSGRFALYDSTGQFIIEVGEIPPGKMKNTPVPVHLVAFQGKTRKCPNNSKIIISSRFSDMIEVYKLDGSLIKRFWGPIEKLPVYETVKIGDKAVMALDDKNSILGYIDIYVTNRKIYALYSGRTRPDYAQKAPYGNTIHVFDFEGNILRIYKTDEDLFAISATGNDSLLFGIQHYDKIQIVVYKL</sequence>
<dbReference type="RefSeq" id="WP_014559558.1">
    <property type="nucleotide sequence ID" value="NC_017464.1"/>
</dbReference>
<protein>
    <submittedName>
        <fullName evidence="1">Uncharacterized protein</fullName>
    </submittedName>
</protein>
<accession>I0AHE5</accession>
<organism evidence="1 2">
    <name type="scientific">Ignavibacterium album (strain DSM 19864 / JCM 16511 / NBRC 101810 / Mat9-16)</name>
    <dbReference type="NCBI Taxonomy" id="945713"/>
    <lineage>
        <taxon>Bacteria</taxon>
        <taxon>Pseudomonadati</taxon>
        <taxon>Ignavibacteriota</taxon>
        <taxon>Ignavibacteria</taxon>
        <taxon>Ignavibacteriales</taxon>
        <taxon>Ignavibacteriaceae</taxon>
        <taxon>Ignavibacterium</taxon>
    </lineage>
</organism>
<dbReference type="OrthoDB" id="1047112at2"/>
<proteinExistence type="predicted"/>
<keyword evidence="2" id="KW-1185">Reference proteome</keyword>
<dbReference type="eggNOG" id="COG3391">
    <property type="taxonomic scope" value="Bacteria"/>
</dbReference>
<dbReference type="AlphaFoldDB" id="I0AHE5"/>
<gene>
    <name evidence="1" type="ordered locus">IALB_0690</name>
</gene>
<dbReference type="HOGENOM" id="CLU_1223376_0_0_10"/>
<name>I0AHE5_IGNAJ</name>
<dbReference type="SUPFAM" id="SSF101898">
    <property type="entry name" value="NHL repeat"/>
    <property type="match status" value="1"/>
</dbReference>
<dbReference type="Pfam" id="PF15869">
    <property type="entry name" value="TolB_like"/>
    <property type="match status" value="1"/>
</dbReference>